<accession>A0A915A4U4</accession>
<dbReference type="Proteomes" id="UP000887569">
    <property type="component" value="Unplaced"/>
</dbReference>
<proteinExistence type="predicted"/>
<reference evidence="2" key="1">
    <citation type="submission" date="2022-11" db="UniProtKB">
        <authorList>
            <consortium name="WormBaseParasite"/>
        </authorList>
    </citation>
    <scope>IDENTIFICATION</scope>
</reference>
<evidence type="ECO:0000313" key="1">
    <source>
        <dbReference type="Proteomes" id="UP000887569"/>
    </source>
</evidence>
<dbReference type="AlphaFoldDB" id="A0A915A4U4"/>
<organism evidence="1 2">
    <name type="scientific">Parascaris univalens</name>
    <name type="common">Nematode worm</name>
    <dbReference type="NCBI Taxonomy" id="6257"/>
    <lineage>
        <taxon>Eukaryota</taxon>
        <taxon>Metazoa</taxon>
        <taxon>Ecdysozoa</taxon>
        <taxon>Nematoda</taxon>
        <taxon>Chromadorea</taxon>
        <taxon>Rhabditida</taxon>
        <taxon>Spirurina</taxon>
        <taxon>Ascaridomorpha</taxon>
        <taxon>Ascaridoidea</taxon>
        <taxon>Ascarididae</taxon>
        <taxon>Parascaris</taxon>
    </lineage>
</organism>
<dbReference type="WBParaSite" id="PgE275_g001_t01">
    <property type="protein sequence ID" value="PgE275_g001_t01"/>
    <property type="gene ID" value="PgE275_g001"/>
</dbReference>
<sequence>MMMMTKSRTVVKGTRDEITDAAREEHLELSVRI</sequence>
<keyword evidence="1" id="KW-1185">Reference proteome</keyword>
<name>A0A915A4U4_PARUN</name>
<evidence type="ECO:0000313" key="2">
    <source>
        <dbReference type="WBParaSite" id="PgE275_g001_t01"/>
    </source>
</evidence>
<protein>
    <submittedName>
        <fullName evidence="2">Uncharacterized protein</fullName>
    </submittedName>
</protein>